<keyword evidence="3" id="KW-1185">Reference proteome</keyword>
<proteinExistence type="predicted"/>
<sequence>MARDSQDPVAAEWVVFRDLTAAGRSAEAIELAERIVAESHDPRRVAQALIEKLVGLINMGEARRFGPLLDQIHGMLRDAPDPRLIGEFHAMVAHIAFEHGSFGKAMMYAVHAERSLRRMNDVNLAAVDSWHDLASAYSLMGFHPKALECQREAARLCAAAGLSPAMSIFIEAQVRAALSLDQRGDTDGCVRHLKSLIAASQTLLPDLVVVERVPLRYAAQRLAALGHPVTLAVPPSTQVDDQVVADIVRLGDACEAIAAGDPGKAVAVLDDAPRAIDILGTAEPLRLRSLALTQLGDLAGALETERAILRLLTAEDKHTRDLFAASVSARLDQDRLRRVAVQYADQASTDPLTGLPNRRPVAGFVAGLARRGLNAMFGVLDLDGFKAVNDTHGHPSGDLVLQRIAGIFARTIRQGDLLTRHGGDEFVVILPGTSAAGAEEIGARIKAAVDAEDWDLLVPGTPVSVSIGWAELTGDADAALRAADDALYRIKRARAALPT</sequence>
<feature type="domain" description="GGDEF" evidence="1">
    <location>
        <begin position="373"/>
        <end position="499"/>
    </location>
</feature>
<dbReference type="InterPro" id="IPR043128">
    <property type="entry name" value="Rev_trsase/Diguanyl_cyclase"/>
</dbReference>
<dbReference type="NCBIfam" id="TIGR00254">
    <property type="entry name" value="GGDEF"/>
    <property type="match status" value="1"/>
</dbReference>
<evidence type="ECO:0000313" key="2">
    <source>
        <dbReference type="EMBL" id="MBB5867064.1"/>
    </source>
</evidence>
<dbReference type="GO" id="GO:1902201">
    <property type="term" value="P:negative regulation of bacterial-type flagellum-dependent cell motility"/>
    <property type="evidence" value="ECO:0007669"/>
    <property type="project" value="TreeGrafter"/>
</dbReference>
<dbReference type="RefSeq" id="WP_184831358.1">
    <property type="nucleotide sequence ID" value="NZ_JACHMN010000001.1"/>
</dbReference>
<dbReference type="CDD" id="cd01949">
    <property type="entry name" value="GGDEF"/>
    <property type="match status" value="1"/>
</dbReference>
<name>A0A841BFJ6_9ACTN</name>
<dbReference type="InterPro" id="IPR000160">
    <property type="entry name" value="GGDEF_dom"/>
</dbReference>
<dbReference type="PANTHER" id="PTHR45138:SF9">
    <property type="entry name" value="DIGUANYLATE CYCLASE DGCM-RELATED"/>
    <property type="match status" value="1"/>
</dbReference>
<dbReference type="GO" id="GO:0052621">
    <property type="term" value="F:diguanylate cyclase activity"/>
    <property type="evidence" value="ECO:0007669"/>
    <property type="project" value="TreeGrafter"/>
</dbReference>
<dbReference type="PROSITE" id="PS50887">
    <property type="entry name" value="GGDEF"/>
    <property type="match status" value="1"/>
</dbReference>
<dbReference type="PANTHER" id="PTHR45138">
    <property type="entry name" value="REGULATORY COMPONENTS OF SENSORY TRANSDUCTION SYSTEM"/>
    <property type="match status" value="1"/>
</dbReference>
<reference evidence="2 3" key="1">
    <citation type="submission" date="2020-08" db="EMBL/GenBank/DDBJ databases">
        <title>Sequencing the genomes of 1000 actinobacteria strains.</title>
        <authorList>
            <person name="Klenk H.-P."/>
        </authorList>
    </citation>
    <scope>NUCLEOTIDE SEQUENCE [LARGE SCALE GENOMIC DNA]</scope>
    <source>
        <strain evidence="2 3">DSM 45362</strain>
    </source>
</reference>
<dbReference type="Gene3D" id="1.25.40.10">
    <property type="entry name" value="Tetratricopeptide repeat domain"/>
    <property type="match status" value="1"/>
</dbReference>
<dbReference type="SUPFAM" id="SSF48452">
    <property type="entry name" value="TPR-like"/>
    <property type="match status" value="1"/>
</dbReference>
<accession>A0A841BFJ6</accession>
<protein>
    <submittedName>
        <fullName evidence="2">Diguanylate cyclase (GGDEF)-like protein</fullName>
    </submittedName>
</protein>
<dbReference type="InterPro" id="IPR011990">
    <property type="entry name" value="TPR-like_helical_dom_sf"/>
</dbReference>
<dbReference type="Pfam" id="PF00990">
    <property type="entry name" value="GGDEF"/>
    <property type="match status" value="1"/>
</dbReference>
<dbReference type="Proteomes" id="UP000587527">
    <property type="component" value="Unassembled WGS sequence"/>
</dbReference>
<dbReference type="GO" id="GO:0043709">
    <property type="term" value="P:cell adhesion involved in single-species biofilm formation"/>
    <property type="evidence" value="ECO:0007669"/>
    <property type="project" value="TreeGrafter"/>
</dbReference>
<comment type="caution">
    <text evidence="2">The sequence shown here is derived from an EMBL/GenBank/DDBJ whole genome shotgun (WGS) entry which is preliminary data.</text>
</comment>
<evidence type="ECO:0000313" key="3">
    <source>
        <dbReference type="Proteomes" id="UP000587527"/>
    </source>
</evidence>
<dbReference type="SMART" id="SM00267">
    <property type="entry name" value="GGDEF"/>
    <property type="match status" value="1"/>
</dbReference>
<dbReference type="Gene3D" id="3.30.70.270">
    <property type="match status" value="1"/>
</dbReference>
<dbReference type="SUPFAM" id="SSF55073">
    <property type="entry name" value="Nucleotide cyclase"/>
    <property type="match status" value="1"/>
</dbReference>
<organism evidence="2 3">
    <name type="scientific">Allocatelliglobosispora scoriae</name>
    <dbReference type="NCBI Taxonomy" id="643052"/>
    <lineage>
        <taxon>Bacteria</taxon>
        <taxon>Bacillati</taxon>
        <taxon>Actinomycetota</taxon>
        <taxon>Actinomycetes</taxon>
        <taxon>Micromonosporales</taxon>
        <taxon>Micromonosporaceae</taxon>
        <taxon>Allocatelliglobosispora</taxon>
    </lineage>
</organism>
<dbReference type="GO" id="GO:0005886">
    <property type="term" value="C:plasma membrane"/>
    <property type="evidence" value="ECO:0007669"/>
    <property type="project" value="TreeGrafter"/>
</dbReference>
<evidence type="ECO:0000259" key="1">
    <source>
        <dbReference type="PROSITE" id="PS50887"/>
    </source>
</evidence>
<gene>
    <name evidence="2" type="ORF">F4553_000443</name>
</gene>
<dbReference type="InterPro" id="IPR050469">
    <property type="entry name" value="Diguanylate_Cyclase"/>
</dbReference>
<dbReference type="InterPro" id="IPR029787">
    <property type="entry name" value="Nucleotide_cyclase"/>
</dbReference>
<dbReference type="EMBL" id="JACHMN010000001">
    <property type="protein sequence ID" value="MBB5867064.1"/>
    <property type="molecule type" value="Genomic_DNA"/>
</dbReference>
<dbReference type="AlphaFoldDB" id="A0A841BFJ6"/>